<dbReference type="PANTHER" id="PTHR30408">
    <property type="entry name" value="TYPE-1 RESTRICTION ENZYME ECOKI SPECIFICITY PROTEIN"/>
    <property type="match status" value="1"/>
</dbReference>
<evidence type="ECO:0000313" key="5">
    <source>
        <dbReference type="EMBL" id="TGV03394.1"/>
    </source>
</evidence>
<dbReference type="GO" id="GO:0004519">
    <property type="term" value="F:endonuclease activity"/>
    <property type="evidence" value="ECO:0007669"/>
    <property type="project" value="UniProtKB-KW"/>
</dbReference>
<keyword evidence="6" id="KW-1185">Reference proteome</keyword>
<dbReference type="AlphaFoldDB" id="A0A4V6R482"/>
<protein>
    <submittedName>
        <fullName evidence="5">Restriction endonuclease subunit S</fullName>
    </submittedName>
</protein>
<evidence type="ECO:0000259" key="4">
    <source>
        <dbReference type="Pfam" id="PF01420"/>
    </source>
</evidence>
<dbReference type="CDD" id="cd17246">
    <property type="entry name" value="RMtype1_S_SonII-TRD2-CR2_like"/>
    <property type="match status" value="1"/>
</dbReference>
<organism evidence="5 6">
    <name type="scientific">Flavivirga rizhaonensis</name>
    <dbReference type="NCBI Taxonomy" id="2559571"/>
    <lineage>
        <taxon>Bacteria</taxon>
        <taxon>Pseudomonadati</taxon>
        <taxon>Bacteroidota</taxon>
        <taxon>Flavobacteriia</taxon>
        <taxon>Flavobacteriales</taxon>
        <taxon>Flavobacteriaceae</taxon>
        <taxon>Flavivirga</taxon>
    </lineage>
</organism>
<dbReference type="InterPro" id="IPR044946">
    <property type="entry name" value="Restrct_endonuc_typeI_TRD_sf"/>
</dbReference>
<dbReference type="InterPro" id="IPR052021">
    <property type="entry name" value="Type-I_RS_S_subunit"/>
</dbReference>
<comment type="caution">
    <text evidence="5">The sequence shown here is derived from an EMBL/GenBank/DDBJ whole genome shotgun (WGS) entry which is preliminary data.</text>
</comment>
<reference evidence="5 6" key="1">
    <citation type="submission" date="2019-04" db="EMBL/GenBank/DDBJ databases">
        <authorList>
            <person name="Liu A."/>
        </authorList>
    </citation>
    <scope>NUCLEOTIDE SEQUENCE [LARGE SCALE GENOMIC DNA]</scope>
    <source>
        <strain evidence="5 6">RZ03</strain>
    </source>
</reference>
<dbReference type="EMBL" id="SRSO01000007">
    <property type="protein sequence ID" value="TGV03394.1"/>
    <property type="molecule type" value="Genomic_DNA"/>
</dbReference>
<feature type="domain" description="Type I restriction modification DNA specificity" evidence="4">
    <location>
        <begin position="26"/>
        <end position="173"/>
    </location>
</feature>
<dbReference type="GO" id="GO:0009307">
    <property type="term" value="P:DNA restriction-modification system"/>
    <property type="evidence" value="ECO:0007669"/>
    <property type="project" value="UniProtKB-KW"/>
</dbReference>
<proteinExistence type="inferred from homology"/>
<gene>
    <name evidence="5" type="ORF">EM932_06895</name>
</gene>
<evidence type="ECO:0000256" key="2">
    <source>
        <dbReference type="ARBA" id="ARBA00022747"/>
    </source>
</evidence>
<comment type="similarity">
    <text evidence="1">Belongs to the type-I restriction system S methylase family.</text>
</comment>
<keyword evidence="2" id="KW-0680">Restriction system</keyword>
<dbReference type="OrthoDB" id="9816225at2"/>
<dbReference type="RefSeq" id="WP_135876448.1">
    <property type="nucleotide sequence ID" value="NZ_SRSO01000007.1"/>
</dbReference>
<accession>A0A4V6R482</accession>
<keyword evidence="5" id="KW-0540">Nuclease</keyword>
<dbReference type="Proteomes" id="UP000307602">
    <property type="component" value="Unassembled WGS sequence"/>
</dbReference>
<dbReference type="Pfam" id="PF01420">
    <property type="entry name" value="Methylase_S"/>
    <property type="match status" value="2"/>
</dbReference>
<dbReference type="SUPFAM" id="SSF116734">
    <property type="entry name" value="DNA methylase specificity domain"/>
    <property type="match status" value="2"/>
</dbReference>
<dbReference type="Gene3D" id="3.90.220.20">
    <property type="entry name" value="DNA methylase specificity domains"/>
    <property type="match status" value="2"/>
</dbReference>
<dbReference type="InterPro" id="IPR000055">
    <property type="entry name" value="Restrct_endonuc_typeI_TRD"/>
</dbReference>
<keyword evidence="5" id="KW-0378">Hydrolase</keyword>
<keyword evidence="5" id="KW-0255">Endonuclease</keyword>
<feature type="domain" description="Type I restriction modification DNA specificity" evidence="4">
    <location>
        <begin position="203"/>
        <end position="377"/>
    </location>
</feature>
<dbReference type="GO" id="GO:0003677">
    <property type="term" value="F:DNA binding"/>
    <property type="evidence" value="ECO:0007669"/>
    <property type="project" value="UniProtKB-KW"/>
</dbReference>
<sequence length="397" mass="44318">MGSKQIYKPIKDCCLLVTDGAHKSPKTLDEGFPYVTVRDIGDDGSIDTANCKKISLKDFNLLANGNCQPLYGDILFSKDGTVGKVALVKNEKEFVVLSSLTILRPDRKLIDSTFFKYIMLSPNIQDEAIGLKTGAAIKRVVLRTIKEIKIPLPALPEQQRIVAKLDGLFAKIDKAIGLLEENIAHTQALMGSVLDEEFNKRKKIEYVKASEIGKVIRGSSPRPKGDPRYYGGKVPRLMVADVTRDGMYVTPRIDFLTEEGKLKSRPCPKGTLTIQVSGNPGTPSILNVDACIHDGFAAIINIDENVWSKRFLYHYLILKKIEYSQLAKGATFQNIKTDIIRDFDIPLIDKNDQEKISDNIENKNRTIKLLVETQTQKLNHLKALKSSLLDQAFKGEL</sequence>
<dbReference type="PANTHER" id="PTHR30408:SF12">
    <property type="entry name" value="TYPE I RESTRICTION ENZYME MJAVIII SPECIFICITY SUBUNIT"/>
    <property type="match status" value="1"/>
</dbReference>
<keyword evidence="3" id="KW-0238">DNA-binding</keyword>
<evidence type="ECO:0000256" key="3">
    <source>
        <dbReference type="ARBA" id="ARBA00023125"/>
    </source>
</evidence>
<name>A0A4V6R482_9FLAO</name>
<evidence type="ECO:0000256" key="1">
    <source>
        <dbReference type="ARBA" id="ARBA00010923"/>
    </source>
</evidence>
<evidence type="ECO:0000313" key="6">
    <source>
        <dbReference type="Proteomes" id="UP000307602"/>
    </source>
</evidence>